<dbReference type="Gramene" id="AUR62029056-RA">
    <property type="protein sequence ID" value="AUR62029056-RA:cds"/>
    <property type="gene ID" value="AUR62029056"/>
</dbReference>
<feature type="region of interest" description="Disordered" evidence="2">
    <location>
        <begin position="256"/>
        <end position="276"/>
    </location>
</feature>
<organism evidence="3 4">
    <name type="scientific">Chenopodium quinoa</name>
    <name type="common">Quinoa</name>
    <dbReference type="NCBI Taxonomy" id="63459"/>
    <lineage>
        <taxon>Eukaryota</taxon>
        <taxon>Viridiplantae</taxon>
        <taxon>Streptophyta</taxon>
        <taxon>Embryophyta</taxon>
        <taxon>Tracheophyta</taxon>
        <taxon>Spermatophyta</taxon>
        <taxon>Magnoliopsida</taxon>
        <taxon>eudicotyledons</taxon>
        <taxon>Gunneridae</taxon>
        <taxon>Pentapetalae</taxon>
        <taxon>Caryophyllales</taxon>
        <taxon>Chenopodiaceae</taxon>
        <taxon>Chenopodioideae</taxon>
        <taxon>Atripliceae</taxon>
        <taxon>Chenopodium</taxon>
    </lineage>
</organism>
<accession>A0A803MGF4</accession>
<evidence type="ECO:0000256" key="1">
    <source>
        <dbReference type="ARBA" id="ARBA00005593"/>
    </source>
</evidence>
<reference evidence="3" key="2">
    <citation type="submission" date="2021-03" db="UniProtKB">
        <authorList>
            <consortium name="EnsemblPlants"/>
        </authorList>
    </citation>
    <scope>IDENTIFICATION</scope>
</reference>
<dbReference type="SUPFAM" id="SSF51905">
    <property type="entry name" value="FAD/NAD(P)-binding domain"/>
    <property type="match status" value="1"/>
</dbReference>
<dbReference type="PANTHER" id="PTHR11787">
    <property type="entry name" value="RAB GDP-DISSOCIATION INHIBITOR"/>
    <property type="match status" value="1"/>
</dbReference>
<dbReference type="Gene3D" id="3.50.50.60">
    <property type="entry name" value="FAD/NAD(P)-binding domain"/>
    <property type="match status" value="1"/>
</dbReference>
<name>A0A803MGF4_CHEQI</name>
<dbReference type="Proteomes" id="UP000596660">
    <property type="component" value="Unplaced"/>
</dbReference>
<comment type="similarity">
    <text evidence="1">Belongs to the Rab GDI family.</text>
</comment>
<dbReference type="GO" id="GO:0016192">
    <property type="term" value="P:vesicle-mediated transport"/>
    <property type="evidence" value="ECO:0007669"/>
    <property type="project" value="TreeGrafter"/>
</dbReference>
<dbReference type="OMA" id="TRRIVWL"/>
<dbReference type="GO" id="GO:0005968">
    <property type="term" value="C:Rab-protein geranylgeranyltransferase complex"/>
    <property type="evidence" value="ECO:0007669"/>
    <property type="project" value="TreeGrafter"/>
</dbReference>
<dbReference type="GO" id="GO:0005092">
    <property type="term" value="F:GDP-dissociation inhibitor activity"/>
    <property type="evidence" value="ECO:0007669"/>
    <property type="project" value="InterPro"/>
</dbReference>
<evidence type="ECO:0000313" key="4">
    <source>
        <dbReference type="Proteomes" id="UP000596660"/>
    </source>
</evidence>
<dbReference type="Gene3D" id="3.30.519.10">
    <property type="entry name" value="Guanine Nucleotide Dissociation Inhibitor, domain 2"/>
    <property type="match status" value="1"/>
</dbReference>
<sequence>MLYPMYGQGELPQAFCRRAAVKGCIYVLRMPVTALLADKGSGLYKGVRLASGQDILSQQLLIDPQFVVPQALTLSKPDCLQGSSLDSSPRNLKKVARGICITRTSLKSDASNLLIVYPPRSLSAEQATSVRVLQLGSNSAVCPVGMFVFHLSALCDDASQGKKILDAAINTLFEQPTSGSSELKPPEIPEGNLVARSAVTEEENPALVWTALYVQEITEESVSTISSSPSPDGNLSYNNLIDTTKKMFEQMFNGEEYFPKEASPEDPNNVEDLGPE</sequence>
<dbReference type="PANTHER" id="PTHR11787:SF4">
    <property type="entry name" value="CHM, RAB ESCORT PROTEIN 1"/>
    <property type="match status" value="1"/>
</dbReference>
<keyword evidence="4" id="KW-1185">Reference proteome</keyword>
<dbReference type="GO" id="GO:0005829">
    <property type="term" value="C:cytosol"/>
    <property type="evidence" value="ECO:0007669"/>
    <property type="project" value="TreeGrafter"/>
</dbReference>
<reference evidence="3" key="1">
    <citation type="journal article" date="2017" name="Nature">
        <title>The genome of Chenopodium quinoa.</title>
        <authorList>
            <person name="Jarvis D.E."/>
            <person name="Ho Y.S."/>
            <person name="Lightfoot D.J."/>
            <person name="Schmoeckel S.M."/>
            <person name="Li B."/>
            <person name="Borm T.J.A."/>
            <person name="Ohyanagi H."/>
            <person name="Mineta K."/>
            <person name="Michell C.T."/>
            <person name="Saber N."/>
            <person name="Kharbatia N.M."/>
            <person name="Rupper R.R."/>
            <person name="Sharp A.R."/>
            <person name="Dally N."/>
            <person name="Boughton B.A."/>
            <person name="Woo Y.H."/>
            <person name="Gao G."/>
            <person name="Schijlen E.G.W.M."/>
            <person name="Guo X."/>
            <person name="Momin A.A."/>
            <person name="Negrao S."/>
            <person name="Al-Babili S."/>
            <person name="Gehring C."/>
            <person name="Roessner U."/>
            <person name="Jung C."/>
            <person name="Murphy K."/>
            <person name="Arold S.T."/>
            <person name="Gojobori T."/>
            <person name="van der Linden C.G."/>
            <person name="van Loo E.N."/>
            <person name="Jellen E.N."/>
            <person name="Maughan P.J."/>
            <person name="Tester M."/>
        </authorList>
    </citation>
    <scope>NUCLEOTIDE SEQUENCE [LARGE SCALE GENOMIC DNA]</scope>
    <source>
        <strain evidence="3">cv. PI 614886</strain>
    </source>
</reference>
<dbReference type="InterPro" id="IPR036188">
    <property type="entry name" value="FAD/NAD-bd_sf"/>
</dbReference>
<dbReference type="Pfam" id="PF00996">
    <property type="entry name" value="GDI"/>
    <property type="match status" value="1"/>
</dbReference>
<proteinExistence type="inferred from homology"/>
<dbReference type="InterPro" id="IPR018203">
    <property type="entry name" value="GDP_dissociation_inhibitor"/>
</dbReference>
<dbReference type="SUPFAM" id="SSF54373">
    <property type="entry name" value="FAD-linked reductases, C-terminal domain"/>
    <property type="match status" value="1"/>
</dbReference>
<evidence type="ECO:0000313" key="3">
    <source>
        <dbReference type="EnsemblPlants" id="AUR62029056-RA:cds"/>
    </source>
</evidence>
<dbReference type="AlphaFoldDB" id="A0A803MGF4"/>
<dbReference type="GO" id="GO:0007264">
    <property type="term" value="P:small GTPase-mediated signal transduction"/>
    <property type="evidence" value="ECO:0007669"/>
    <property type="project" value="InterPro"/>
</dbReference>
<evidence type="ECO:0000256" key="2">
    <source>
        <dbReference type="SAM" id="MobiDB-lite"/>
    </source>
</evidence>
<evidence type="ECO:0008006" key="5">
    <source>
        <dbReference type="Google" id="ProtNLM"/>
    </source>
</evidence>
<dbReference type="GO" id="GO:0005634">
    <property type="term" value="C:nucleus"/>
    <property type="evidence" value="ECO:0007669"/>
    <property type="project" value="TreeGrafter"/>
</dbReference>
<dbReference type="EnsemblPlants" id="AUR62029056-RA">
    <property type="protein sequence ID" value="AUR62029056-RA:cds"/>
    <property type="gene ID" value="AUR62029056"/>
</dbReference>
<protein>
    <recommendedName>
        <fullName evidence="5">Rab escort protein</fullName>
    </recommendedName>
</protein>